<accession>A0A016TJI2</accession>
<dbReference type="InterPro" id="IPR051507">
    <property type="entry name" value="PcG_RING_finger"/>
</dbReference>
<dbReference type="SMART" id="SM00184">
    <property type="entry name" value="RING"/>
    <property type="match status" value="1"/>
</dbReference>
<evidence type="ECO:0000256" key="4">
    <source>
        <dbReference type="ARBA" id="ARBA00022833"/>
    </source>
</evidence>
<dbReference type="AlphaFoldDB" id="A0A016TJI2"/>
<sequence length="769" mass="83299">MVVKILEKERTREIVLYLERQPPYRAMSASPNLKCGLCHDYLVNAVTVAGCMHSFCEECLLKNLSISGICPTKGCKKNVDKNGYRRDSTLQMLVYKFMPRIFFENAEKDMGSSDVGNKKAQRELVQTTSEICDPEELLSICLEFVPAPTTGVKPEEDTAAVRPSTSTSQNEPPAKKAKKIREQREVQQSFRRFFRCAAKVPIRTIRRLLETKLFLTDQFAVHFISDRDFQDISDDVTLRTLVLDGGFDRTRPFRLFFTLVPTVIDDAPPVLDAETMPCLMPEAPVHQETPPTVPPSGQIQPVQIVSPVVPALTVSLSTDIYGHSAPIITQQCAPRKRRKLSDPKRSPTEKSPTTSAPHPTPIAPNMLVGPLLRPMFIAQPPFLHRSPPNMHISMPPFSQAPQMPNATMECAAMRKPGPSYENENADRPPRLQREDPVMSSPMPPPPAPPSTPCTSAPQPSSHHQQNSYPQQNSHPQQSSSLFPSSAEHTKMATLQLPVQPAHQILPTQASAPTVATVLADQKAVNKPKIPQERNSSSPSKSARTNNAQKNVQSGQKSNGDPRQTPKPDPPTPSPSKEAPQKSAGPPQKPEASAASLNKKPSKPATLENGTCNNSASKTKTTPPSPSDNPRPVQPVLPQPLSADVRTTPTVSEKPSNSSGSVTNATASPSKPTPSESMPTKANSAVAADAVTPPGPMDFRRMATLNKQSLGRTLHAVLTSGRAANADAASKNTNGSGGTSMDVRPAPLNGKINKDAGVDLHYPSSKSLST</sequence>
<feature type="region of interest" description="Disordered" evidence="7">
    <location>
        <begin position="720"/>
        <end position="769"/>
    </location>
</feature>
<evidence type="ECO:0000313" key="9">
    <source>
        <dbReference type="EMBL" id="EYC02738.1"/>
    </source>
</evidence>
<evidence type="ECO:0000313" key="10">
    <source>
        <dbReference type="Proteomes" id="UP000024635"/>
    </source>
</evidence>
<feature type="compositionally biased region" description="Pro residues" evidence="7">
    <location>
        <begin position="441"/>
        <end position="451"/>
    </location>
</feature>
<name>A0A016TJI2_9BILA</name>
<evidence type="ECO:0000256" key="1">
    <source>
        <dbReference type="ARBA" id="ARBA00004123"/>
    </source>
</evidence>
<feature type="compositionally biased region" description="Pro residues" evidence="7">
    <location>
        <begin position="564"/>
        <end position="573"/>
    </location>
</feature>
<keyword evidence="10" id="KW-1185">Reference proteome</keyword>
<evidence type="ECO:0000256" key="2">
    <source>
        <dbReference type="ARBA" id="ARBA00022723"/>
    </source>
</evidence>
<dbReference type="InterPro" id="IPR001841">
    <property type="entry name" value="Znf_RING"/>
</dbReference>
<feature type="region of interest" description="Disordered" evidence="7">
    <location>
        <begin position="516"/>
        <end position="699"/>
    </location>
</feature>
<evidence type="ECO:0000256" key="3">
    <source>
        <dbReference type="ARBA" id="ARBA00022771"/>
    </source>
</evidence>
<dbReference type="GO" id="GO:0005634">
    <property type="term" value="C:nucleus"/>
    <property type="evidence" value="ECO:0007669"/>
    <property type="project" value="UniProtKB-SubCell"/>
</dbReference>
<dbReference type="STRING" id="53326.A0A016TJI2"/>
<keyword evidence="5" id="KW-0539">Nucleus</keyword>
<feature type="compositionally biased region" description="Basic and acidic residues" evidence="7">
    <location>
        <begin position="424"/>
        <end position="436"/>
    </location>
</feature>
<feature type="compositionally biased region" description="Polar residues" evidence="7">
    <location>
        <begin position="644"/>
        <end position="682"/>
    </location>
</feature>
<evidence type="ECO:0000256" key="7">
    <source>
        <dbReference type="SAM" id="MobiDB-lite"/>
    </source>
</evidence>
<evidence type="ECO:0000256" key="5">
    <source>
        <dbReference type="ARBA" id="ARBA00023242"/>
    </source>
</evidence>
<comment type="caution">
    <text evidence="9">The sequence shown here is derived from an EMBL/GenBank/DDBJ whole genome shotgun (WGS) entry which is preliminary data.</text>
</comment>
<dbReference type="EMBL" id="JARK01001434">
    <property type="protein sequence ID" value="EYC02738.1"/>
    <property type="molecule type" value="Genomic_DNA"/>
</dbReference>
<comment type="subcellular location">
    <subcellularLocation>
        <location evidence="1">Nucleus</location>
    </subcellularLocation>
</comment>
<dbReference type="InterPro" id="IPR017907">
    <property type="entry name" value="Znf_RING_CS"/>
</dbReference>
<dbReference type="InterPro" id="IPR013083">
    <property type="entry name" value="Znf_RING/FYVE/PHD"/>
</dbReference>
<proteinExistence type="predicted"/>
<dbReference type="Gene3D" id="3.10.20.90">
    <property type="entry name" value="Phosphatidylinositol 3-kinase Catalytic Subunit, Chain A, domain 1"/>
    <property type="match status" value="1"/>
</dbReference>
<feature type="compositionally biased region" description="Polar residues" evidence="7">
    <location>
        <begin position="607"/>
        <end position="621"/>
    </location>
</feature>
<dbReference type="PANTHER" id="PTHR45893">
    <property type="entry name" value="POLYCOMB GROUP RING FINGER PROTEIN"/>
    <property type="match status" value="1"/>
</dbReference>
<feature type="region of interest" description="Disordered" evidence="7">
    <location>
        <begin position="327"/>
        <end position="366"/>
    </location>
</feature>
<protein>
    <recommendedName>
        <fullName evidence="8">RING-type domain-containing protein</fullName>
    </recommendedName>
</protein>
<dbReference type="PROSITE" id="PS50089">
    <property type="entry name" value="ZF_RING_2"/>
    <property type="match status" value="1"/>
</dbReference>
<dbReference type="Pfam" id="PF13923">
    <property type="entry name" value="zf-C3HC4_2"/>
    <property type="match status" value="1"/>
</dbReference>
<dbReference type="GO" id="GO:0008270">
    <property type="term" value="F:zinc ion binding"/>
    <property type="evidence" value="ECO:0007669"/>
    <property type="project" value="UniProtKB-KW"/>
</dbReference>
<feature type="region of interest" description="Disordered" evidence="7">
    <location>
        <begin position="414"/>
        <end position="497"/>
    </location>
</feature>
<feature type="region of interest" description="Disordered" evidence="7">
    <location>
        <begin position="152"/>
        <end position="181"/>
    </location>
</feature>
<dbReference type="OrthoDB" id="1305878at2759"/>
<feature type="compositionally biased region" description="Polar residues" evidence="7">
    <location>
        <begin position="532"/>
        <end position="558"/>
    </location>
</feature>
<feature type="compositionally biased region" description="Pro residues" evidence="7">
    <location>
        <begin position="622"/>
        <end position="637"/>
    </location>
</feature>
<dbReference type="PROSITE" id="PS00518">
    <property type="entry name" value="ZF_RING_1"/>
    <property type="match status" value="1"/>
</dbReference>
<evidence type="ECO:0000256" key="6">
    <source>
        <dbReference type="PROSITE-ProRule" id="PRU00175"/>
    </source>
</evidence>
<organism evidence="9 10">
    <name type="scientific">Ancylostoma ceylanicum</name>
    <dbReference type="NCBI Taxonomy" id="53326"/>
    <lineage>
        <taxon>Eukaryota</taxon>
        <taxon>Metazoa</taxon>
        <taxon>Ecdysozoa</taxon>
        <taxon>Nematoda</taxon>
        <taxon>Chromadorea</taxon>
        <taxon>Rhabditida</taxon>
        <taxon>Rhabditina</taxon>
        <taxon>Rhabditomorpha</taxon>
        <taxon>Strongyloidea</taxon>
        <taxon>Ancylostomatidae</taxon>
        <taxon>Ancylostomatinae</taxon>
        <taxon>Ancylostoma</taxon>
    </lineage>
</organism>
<dbReference type="CDD" id="cd17082">
    <property type="entry name" value="RAWUL_PCGF2_like"/>
    <property type="match status" value="1"/>
</dbReference>
<feature type="domain" description="RING-type" evidence="8">
    <location>
        <begin position="35"/>
        <end position="71"/>
    </location>
</feature>
<reference evidence="10" key="1">
    <citation type="journal article" date="2015" name="Nat. Genet.">
        <title>The genome and transcriptome of the zoonotic hookworm Ancylostoma ceylanicum identify infection-specific gene families.</title>
        <authorList>
            <person name="Schwarz E.M."/>
            <person name="Hu Y."/>
            <person name="Antoshechkin I."/>
            <person name="Miller M.M."/>
            <person name="Sternberg P.W."/>
            <person name="Aroian R.V."/>
        </authorList>
    </citation>
    <scope>NUCLEOTIDE SEQUENCE</scope>
    <source>
        <strain evidence="10">HY135</strain>
    </source>
</reference>
<keyword evidence="3 6" id="KW-0863">Zinc-finger</keyword>
<feature type="compositionally biased region" description="Low complexity" evidence="7">
    <location>
        <begin position="452"/>
        <end position="480"/>
    </location>
</feature>
<keyword evidence="2" id="KW-0479">Metal-binding</keyword>
<evidence type="ECO:0000259" key="8">
    <source>
        <dbReference type="PROSITE" id="PS50089"/>
    </source>
</evidence>
<keyword evidence="4" id="KW-0862">Zinc</keyword>
<dbReference type="SUPFAM" id="SSF57850">
    <property type="entry name" value="RING/U-box"/>
    <property type="match status" value="1"/>
</dbReference>
<gene>
    <name evidence="9" type="primary">Acey_s0098.g3097</name>
    <name evidence="9" type="ORF">Y032_0098g3097</name>
</gene>
<dbReference type="Proteomes" id="UP000024635">
    <property type="component" value="Unassembled WGS sequence"/>
</dbReference>
<dbReference type="Gene3D" id="3.30.40.10">
    <property type="entry name" value="Zinc/RING finger domain, C3HC4 (zinc finger)"/>
    <property type="match status" value="1"/>
</dbReference>